<feature type="region of interest" description="Disordered" evidence="2">
    <location>
        <begin position="110"/>
        <end position="136"/>
    </location>
</feature>
<proteinExistence type="predicted"/>
<evidence type="ECO:0000256" key="1">
    <source>
        <dbReference type="SAM" id="Coils"/>
    </source>
</evidence>
<dbReference type="AlphaFoldDB" id="A0A9R1VDQ6"/>
<protein>
    <recommendedName>
        <fullName evidence="3">Ribonuclease H1 N-terminal domain-containing protein</fullName>
    </recommendedName>
</protein>
<dbReference type="InterPro" id="IPR011320">
    <property type="entry name" value="RNase_H1_N"/>
</dbReference>
<feature type="coiled-coil region" evidence="1">
    <location>
        <begin position="64"/>
        <end position="105"/>
    </location>
</feature>
<gene>
    <name evidence="4" type="ORF">LSAT_V11C500248060</name>
</gene>
<feature type="compositionally biased region" description="Polar residues" evidence="2">
    <location>
        <begin position="110"/>
        <end position="119"/>
    </location>
</feature>
<evidence type="ECO:0000313" key="4">
    <source>
        <dbReference type="EMBL" id="KAJ0203193.1"/>
    </source>
</evidence>
<dbReference type="InterPro" id="IPR037056">
    <property type="entry name" value="RNase_H1_N_sf"/>
</dbReference>
<dbReference type="EMBL" id="NBSK02000005">
    <property type="protein sequence ID" value="KAJ0203193.1"/>
    <property type="molecule type" value="Genomic_DNA"/>
</dbReference>
<evidence type="ECO:0000313" key="5">
    <source>
        <dbReference type="Proteomes" id="UP000235145"/>
    </source>
</evidence>
<dbReference type="Pfam" id="PF01693">
    <property type="entry name" value="Cauli_VI"/>
    <property type="match status" value="1"/>
</dbReference>
<evidence type="ECO:0000256" key="2">
    <source>
        <dbReference type="SAM" id="MobiDB-lite"/>
    </source>
</evidence>
<sequence>MKLFVMAKPRLTPWRALAHAMVNNPMKKALLGLEHDGNLISNLSKVPKRRKYSISRNIKMEVIMKQVKHQFRQKEEQEASLIRQLEVVKREKEQLQQTIQILSSYSASKEEAVSSSTTKQPKEEIQEISSDESQPRIALETEKQTMTPNEEEYPPLQADHKNIKKWYVIFNGENKGVYDDWGIPSSYILGKNIIHKSYKMKNEAETTYNEAYKAVIKDNVEYSKTVLLTPQKPISNFTPQKPISIPRSLNQLNEKISLESILSTKEKEAMKKPSAKKFAELWDSLISYTEVHSLMGFYPVARRPCPKAVFLADLSDPMTLWDYFIHGFIDTIYLEGTNLHCISEFPSVVQTIIRNYKIRSAKQERGLFIKMHSSYPIFDEDSQIIVPSITFANMGISNGSKPTKDDLPRESPTQDHLIFALIDVYLASSRISNGKDQKSRIRVNYASKNFIIYLLTVSEITPEAMKAIETFEQPFEKFSHQLAELPVDIKKQLCKHIMHAPKHNCSHCSENTEETPFMED</sequence>
<feature type="domain" description="Ribonuclease H1 N-terminal" evidence="3">
    <location>
        <begin position="165"/>
        <end position="205"/>
    </location>
</feature>
<keyword evidence="1" id="KW-0175">Coiled coil</keyword>
<keyword evidence="5" id="KW-1185">Reference proteome</keyword>
<dbReference type="Gene3D" id="3.40.970.10">
    <property type="entry name" value="Ribonuclease H1, N-terminal domain"/>
    <property type="match status" value="1"/>
</dbReference>
<name>A0A9R1VDQ6_LACSA</name>
<comment type="caution">
    <text evidence="4">The sequence shown here is derived from an EMBL/GenBank/DDBJ whole genome shotgun (WGS) entry which is preliminary data.</text>
</comment>
<accession>A0A9R1VDQ6</accession>
<dbReference type="Proteomes" id="UP000235145">
    <property type="component" value="Unassembled WGS sequence"/>
</dbReference>
<reference evidence="4 5" key="1">
    <citation type="journal article" date="2017" name="Nat. Commun.">
        <title>Genome assembly with in vitro proximity ligation data and whole-genome triplication in lettuce.</title>
        <authorList>
            <person name="Reyes-Chin-Wo S."/>
            <person name="Wang Z."/>
            <person name="Yang X."/>
            <person name="Kozik A."/>
            <person name="Arikit S."/>
            <person name="Song C."/>
            <person name="Xia L."/>
            <person name="Froenicke L."/>
            <person name="Lavelle D.O."/>
            <person name="Truco M.J."/>
            <person name="Xia R."/>
            <person name="Zhu S."/>
            <person name="Xu C."/>
            <person name="Xu H."/>
            <person name="Xu X."/>
            <person name="Cox K."/>
            <person name="Korf I."/>
            <person name="Meyers B.C."/>
            <person name="Michelmore R.W."/>
        </authorList>
    </citation>
    <scope>NUCLEOTIDE SEQUENCE [LARGE SCALE GENOMIC DNA]</scope>
    <source>
        <strain evidence="5">cv. Salinas</strain>
        <tissue evidence="4">Seedlings</tissue>
    </source>
</reference>
<evidence type="ECO:0000259" key="3">
    <source>
        <dbReference type="Pfam" id="PF01693"/>
    </source>
</evidence>
<organism evidence="4 5">
    <name type="scientific">Lactuca sativa</name>
    <name type="common">Garden lettuce</name>
    <dbReference type="NCBI Taxonomy" id="4236"/>
    <lineage>
        <taxon>Eukaryota</taxon>
        <taxon>Viridiplantae</taxon>
        <taxon>Streptophyta</taxon>
        <taxon>Embryophyta</taxon>
        <taxon>Tracheophyta</taxon>
        <taxon>Spermatophyta</taxon>
        <taxon>Magnoliopsida</taxon>
        <taxon>eudicotyledons</taxon>
        <taxon>Gunneridae</taxon>
        <taxon>Pentapetalae</taxon>
        <taxon>asterids</taxon>
        <taxon>campanulids</taxon>
        <taxon>Asterales</taxon>
        <taxon>Asteraceae</taxon>
        <taxon>Cichorioideae</taxon>
        <taxon>Cichorieae</taxon>
        <taxon>Lactucinae</taxon>
        <taxon>Lactuca</taxon>
    </lineage>
</organism>